<dbReference type="GeneTree" id="ENSGT00390000002661"/>
<evidence type="ECO:0000259" key="5">
    <source>
        <dbReference type="SMART" id="SM00088"/>
    </source>
</evidence>
<dbReference type="InterPro" id="IPR000717">
    <property type="entry name" value="PCI_dom"/>
</dbReference>
<dbReference type="Pfam" id="PF21357">
    <property type="entry name" value="EIF3E_C"/>
    <property type="match status" value="1"/>
</dbReference>
<protein>
    <recommendedName>
        <fullName evidence="4">Eukaryotic translation initiation factor 3 subunit E</fullName>
        <shortName evidence="4">eIF3e</shortName>
    </recommendedName>
    <alternativeName>
        <fullName evidence="4">Eukaryotic translation initiation factor 3 subunit 6</fullName>
    </alternativeName>
    <alternativeName>
        <fullName evidence="4">eIF-3 p48</fullName>
    </alternativeName>
</protein>
<comment type="subunit">
    <text evidence="4">Component of the eukaryotic translation initiation factor 3 (eIF-3) complex, which is composed of 13 subunits: EIF3A, EIF3B, EIF3C, EIF3D, EIF3E, EIF3F, EIF3G, EIF3H, EIF3I, EIF3J, EIF3K, EIF3L and EIF3M. The eIF-3 complex appears to include 3 stable modules: module A is composed of EIF3A, EIF3B, EIF3G and EIF3I; module B is composed of EIF3F, EIF3H, and EIF3M; and module C is composed of EIF3C, EIF3D, EIF3E, EIF3K and EIF3L. EIF3C of module C binds EIF3B of module A and EIF3H of module B, thereby linking the three modules. EIF3J is a labile subunit that binds to the eIF-3 complex via EIF3B. The eIF-3 complex interacts with RPS6KB1 under conditions of nutrient depletion. Mitogenic stimulation leads to binding and activation of a complex composed of MTOR and RPTOR, leading to phosphorylation and release of RPS6KB1 and binding of EIF4B to eIF-3. Interacts with COPS3, COPS6, COPS7 (COPS7A or COPS7B), EIF4G1, EPAS1, MCM7, NCBP1, PSMC6, TRIM27 and UPF2.</text>
</comment>
<comment type="function">
    <text evidence="4">Component of the eukaryotic translation initiation factor 3 (eIF-3) complex, which is required for several steps in the initiation of protein synthesis. The eIF-3 complex associates with the 40S ribosome and facilitates the recruitment of eIF-1, eIF-1A, eIF-2:GTP:methionyl-tRNAi and eIF-5 to form the 43S pre-initiation complex (43S PIC). The eIF-3 complex stimulates mRNA recruitment to the 43S PIC and scanning of the mRNA for AUG recognition. The eIF-3 complex is also required for disassembly and recycling of post-termination ribosomal complexes and subsequently prevents premature joining of the 40S and 60S ribosomal subunits prior to initiation. The eIF-3 complex specifically targets and initiates translation of a subset of mRNAs involved in cell proliferation, including cell cycling, differentiation and apoptosis, and uses different modes of RNA stem-loop binding to exert either translational activation or repression. Required for nonsense-mediated mRNA decay (NMD); may act in conjunction with UPF2 to divert mRNAs from translation to the NMD pathway. May interact with MCM7 and EPAS1 and regulate the proteasome-mediated degradation of these proteins.</text>
</comment>
<comment type="subcellular location">
    <subcellularLocation>
        <location evidence="4">Cytoplasm</location>
    </subcellularLocation>
    <subcellularLocation>
        <location evidence="4">Nucleus</location>
    </subcellularLocation>
    <subcellularLocation>
        <location evidence="4">Nucleus</location>
        <location evidence="4">PML body</location>
    </subcellularLocation>
</comment>
<dbReference type="GO" id="GO:0001732">
    <property type="term" value="P:formation of cytoplasmic translation initiation complex"/>
    <property type="evidence" value="ECO:0007669"/>
    <property type="project" value="UniProtKB-UniRule"/>
</dbReference>
<evidence type="ECO:0000256" key="2">
    <source>
        <dbReference type="ARBA" id="ARBA00022540"/>
    </source>
</evidence>
<keyword evidence="4" id="KW-0597">Phosphoprotein</keyword>
<gene>
    <name evidence="4" type="primary">EIF3E</name>
    <name evidence="4" type="synonym">EIF3S6</name>
    <name evidence="4" type="synonym">INT6</name>
</gene>
<proteinExistence type="inferred from homology"/>
<dbReference type="GO" id="GO:0003743">
    <property type="term" value="F:translation initiation factor activity"/>
    <property type="evidence" value="ECO:0007669"/>
    <property type="project" value="UniProtKB-UniRule"/>
</dbReference>
<dbReference type="GO" id="GO:0071540">
    <property type="term" value="C:eukaryotic translation initiation factor 3 complex, eIF3e"/>
    <property type="evidence" value="ECO:0007669"/>
    <property type="project" value="UniProtKB-UniRule"/>
</dbReference>
<keyword evidence="3 4" id="KW-0648">Protein biosynthesis</keyword>
<comment type="similarity">
    <text evidence="4">Belongs to the eIF-3 subunit E family.</text>
</comment>
<accession>A0A8C0I1D0</accession>
<organism evidence="6">
    <name type="scientific">Balaenoptera musculus</name>
    <name type="common">Blue whale</name>
    <dbReference type="NCBI Taxonomy" id="9771"/>
    <lineage>
        <taxon>Eukaryota</taxon>
        <taxon>Metazoa</taxon>
        <taxon>Chordata</taxon>
        <taxon>Craniata</taxon>
        <taxon>Vertebrata</taxon>
        <taxon>Euteleostomi</taxon>
        <taxon>Mammalia</taxon>
        <taxon>Eutheria</taxon>
        <taxon>Laurasiatheria</taxon>
        <taxon>Artiodactyla</taxon>
        <taxon>Whippomorpha</taxon>
        <taxon>Cetacea</taxon>
        <taxon>Mysticeti</taxon>
        <taxon>Balaenopteridae</taxon>
        <taxon>Balaenoptera</taxon>
    </lineage>
</organism>
<dbReference type="HAMAP" id="MF_03004">
    <property type="entry name" value="eIF3e"/>
    <property type="match status" value="1"/>
</dbReference>
<comment type="PTM">
    <text evidence="4">Phosphorylated upon DNA damage, probably by ATM or ATR.</text>
</comment>
<dbReference type="GO" id="GO:0016282">
    <property type="term" value="C:eukaryotic 43S preinitiation complex"/>
    <property type="evidence" value="ECO:0007669"/>
    <property type="project" value="UniProtKB-UniRule"/>
</dbReference>
<dbReference type="SMART" id="SM00088">
    <property type="entry name" value="PINT"/>
    <property type="match status" value="1"/>
</dbReference>
<evidence type="ECO:0000313" key="6">
    <source>
        <dbReference type="Ensembl" id="ENSBMSP00010019193.1"/>
    </source>
</evidence>
<dbReference type="Pfam" id="PF01399">
    <property type="entry name" value="PCI"/>
    <property type="match status" value="1"/>
</dbReference>
<dbReference type="GO" id="GO:0016605">
    <property type="term" value="C:PML body"/>
    <property type="evidence" value="ECO:0007669"/>
    <property type="project" value="UniProtKB-SubCell"/>
</dbReference>
<keyword evidence="4" id="KW-0539">Nucleus</keyword>
<dbReference type="GO" id="GO:0033290">
    <property type="term" value="C:eukaryotic 48S preinitiation complex"/>
    <property type="evidence" value="ECO:0007669"/>
    <property type="project" value="UniProtKB-UniRule"/>
</dbReference>
<evidence type="ECO:0000256" key="3">
    <source>
        <dbReference type="ARBA" id="ARBA00022917"/>
    </source>
</evidence>
<evidence type="ECO:0000256" key="4">
    <source>
        <dbReference type="HAMAP-Rule" id="MF_03004"/>
    </source>
</evidence>
<dbReference type="InterPro" id="IPR016650">
    <property type="entry name" value="eIF3e"/>
</dbReference>
<reference evidence="6" key="1">
    <citation type="submission" date="2023-09" db="UniProtKB">
        <authorList>
            <consortium name="Ensembl"/>
        </authorList>
    </citation>
    <scope>IDENTIFICATION</scope>
</reference>
<comment type="caution">
    <text evidence="4">Lacks conserved residue(s) required for the propagation of feature annotation.</text>
</comment>
<feature type="domain" description="PCI" evidence="5">
    <location>
        <begin position="217"/>
        <end position="291"/>
    </location>
</feature>
<dbReference type="PIRSF" id="PIRSF016255">
    <property type="entry name" value="eIF3e_su6"/>
    <property type="match status" value="1"/>
</dbReference>
<sequence>LGLPQMQSTRDGQMLFDYLVDKHGFRQEYLDTLYRHAKSQYECGNYSGAADYLHFFRVLVPATDRNALSSLWGKLASEILMQNWDAAMEDHTPLKETIDKNSVSSPLQPLQQRMWLTHWSLFVFCNHPKGCDNITDLFLYQPQYLNAIQTMCPHILRYLTTAVLKDLVKVIQQESYTYKNPLTESVECLYVNFDFDGTQKKLRECESMLVNDFFLVACLEDFIENARLFVFETFCRIHQCSSINMLADKLNMTPEEAERLDAKIDSKLGHVVMGNSAVSPYQQVIEKTKSLSFRSQMLAMNIEKKLNQNNRSEVPNWQLRTLASTEELYRKNEKTIKER</sequence>
<dbReference type="Ensembl" id="ENSBMST00010021205.1">
    <property type="protein sequence ID" value="ENSBMSP00010019193.1"/>
    <property type="gene ID" value="ENSBMSG00010013958.1"/>
</dbReference>
<dbReference type="CDD" id="cd21378">
    <property type="entry name" value="eIF3E"/>
    <property type="match status" value="1"/>
</dbReference>
<dbReference type="PANTHER" id="PTHR10317">
    <property type="entry name" value="EUKARYOTIC TRANSLATION INITIATION FACTOR 3 SUBUNIT E"/>
    <property type="match status" value="1"/>
</dbReference>
<dbReference type="AlphaFoldDB" id="A0A8C0I1D0"/>
<keyword evidence="1 4" id="KW-0963">Cytoplasm</keyword>
<name>A0A8C0I1D0_BALMU</name>
<evidence type="ECO:0000256" key="1">
    <source>
        <dbReference type="ARBA" id="ARBA00022490"/>
    </source>
</evidence>
<keyword evidence="2 4" id="KW-0396">Initiation factor</keyword>
<dbReference type="OMA" id="QCSSINM"/>